<accession>A0A1G8X194</accession>
<keyword evidence="2" id="KW-1185">Reference proteome</keyword>
<protein>
    <recommendedName>
        <fullName evidence="3">DUF3549 domain-containing protein</fullName>
    </recommendedName>
</protein>
<organism evidence="1 2">
    <name type="scientific">Microbulbifer yueqingensis</name>
    <dbReference type="NCBI Taxonomy" id="658219"/>
    <lineage>
        <taxon>Bacteria</taxon>
        <taxon>Pseudomonadati</taxon>
        <taxon>Pseudomonadota</taxon>
        <taxon>Gammaproteobacteria</taxon>
        <taxon>Cellvibrionales</taxon>
        <taxon>Microbulbiferaceae</taxon>
        <taxon>Microbulbifer</taxon>
    </lineage>
</organism>
<dbReference type="EMBL" id="FNFH01000002">
    <property type="protein sequence ID" value="SDJ84418.1"/>
    <property type="molecule type" value="Genomic_DNA"/>
</dbReference>
<dbReference type="STRING" id="658219.SAMN05216212_0929"/>
<dbReference type="AlphaFoldDB" id="A0A1G8X194"/>
<reference evidence="2" key="1">
    <citation type="submission" date="2016-10" db="EMBL/GenBank/DDBJ databases">
        <authorList>
            <person name="Varghese N."/>
            <person name="Submissions S."/>
        </authorList>
    </citation>
    <scope>NUCLEOTIDE SEQUENCE [LARGE SCALE GENOMIC DNA]</scope>
    <source>
        <strain evidence="2">CGMCC 1.10658</strain>
    </source>
</reference>
<dbReference type="OrthoDB" id="5597089at2"/>
<dbReference type="RefSeq" id="WP_091509194.1">
    <property type="nucleotide sequence ID" value="NZ_FNFH01000002.1"/>
</dbReference>
<dbReference type="Proteomes" id="UP000199305">
    <property type="component" value="Unassembled WGS sequence"/>
</dbReference>
<evidence type="ECO:0000313" key="2">
    <source>
        <dbReference type="Proteomes" id="UP000199305"/>
    </source>
</evidence>
<gene>
    <name evidence="1" type="ORF">SAMN05216212_0929</name>
</gene>
<name>A0A1G8X194_9GAMM</name>
<evidence type="ECO:0008006" key="3">
    <source>
        <dbReference type="Google" id="ProtNLM"/>
    </source>
</evidence>
<evidence type="ECO:0000313" key="1">
    <source>
        <dbReference type="EMBL" id="SDJ84418.1"/>
    </source>
</evidence>
<dbReference type="InterPro" id="IPR021936">
    <property type="entry name" value="DUF3549"/>
</dbReference>
<proteinExistence type="predicted"/>
<sequence>MTDSSTPGTLTGLITEARFKSRWFDLGRRVRPVSASDVEAFESGSAAWPYPYLREAWTGLLLWPEEGGEPAVWFLRQPLDEQGKLRLAARDQFLALLNQKLSGGDGRDAGEQLGRALEESDLVYSPAPERQATFHAKAARLLHRPASNHLAAVLEYFRAPHSASWQELGLQGIADLAARWEEYDALLRGAIDKLATPVLVSLCQSLESESIDHRLAQAVIHRAERELANPAPETAIIAAAVRAISFSPARGMRQDFLQQVLGNDRSCAGEVLAAIGSRCPEDLQEHGLAANWLARLAACGQQQTFNLLLADLMFLPDVRAALLDALRSPDRPESLAQAFGTFLHGPGPTH</sequence>
<dbReference type="Pfam" id="PF12069">
    <property type="entry name" value="DUF3549"/>
    <property type="match status" value="1"/>
</dbReference>